<protein>
    <submittedName>
        <fullName evidence="3">Uncharacterized protein</fullName>
    </submittedName>
</protein>
<dbReference type="EMBL" id="GL377607">
    <property type="protein sequence ID" value="EFJ19096.1"/>
    <property type="molecule type" value="Genomic_DNA"/>
</dbReference>
<gene>
    <name evidence="3" type="ORF">SELMODRAFT_419414</name>
</gene>
<dbReference type="HOGENOM" id="CLU_275890_0_0_1"/>
<keyword evidence="1" id="KW-0175">Coiled coil</keyword>
<keyword evidence="4" id="KW-1185">Reference proteome</keyword>
<feature type="compositionally biased region" description="Polar residues" evidence="2">
    <location>
        <begin position="966"/>
        <end position="976"/>
    </location>
</feature>
<accession>D8S8V7</accession>
<dbReference type="PANTHER" id="PTHR19327:SF0">
    <property type="entry name" value="GOLGIN SUBFAMILY A MEMBER 4"/>
    <property type="match status" value="1"/>
</dbReference>
<evidence type="ECO:0000313" key="3">
    <source>
        <dbReference type="EMBL" id="EFJ19096.1"/>
    </source>
</evidence>
<proteinExistence type="predicted"/>
<feature type="region of interest" description="Disordered" evidence="2">
    <location>
        <begin position="138"/>
        <end position="157"/>
    </location>
</feature>
<feature type="coiled-coil region" evidence="1">
    <location>
        <begin position="64"/>
        <end position="91"/>
    </location>
</feature>
<dbReference type="InParanoid" id="D8S8V7"/>
<sequence>MEKRSLPLNFYCRSARLLLKKATFSRKSNLLAEELRHLKKFTTLAFSVIPSHPEYEDEKGRKLAEDLEDYMDDVRERIEELEEELTSTSSLAGYRKSGSFNRKELVARHEKNVGKRQHVWARFVRKLYDAAPCFSGRLKKRPPQPLAGQLSGSRSSKESSSRFLYNVAEVASLSSDGQVSDDMQDEQRDERVPDRSLKITASNEITLDIRRKVERHDTASLDTESTTRTQLMQQIAEATNLSLEGRFLNLQTIVMQLRDSVEGLRSRVEEEGKRWRGRAETLERKLKLMKDETENDFSALKRQVEEDMKKACGVSGEDQELRKKANVKQKFEDMMQTSSGEVEEFRTQVNQFVTQTQKMLTLGLEERFLDSLSEVRTDLKNDISNLEIGFSKDVDNLRQEMASRYESMLIDVEMGRIGGQQQINTLKKQRFEKGAQAAPAPNDVTKRVDTLRADVTSLHKNFERLCDDQKFEKLQLRKQLQCSRQEVMEARVDTEVWIKECEVQVKEFRHDLIELRGEQEEMKVDVEVLKRQQSEMEYPRRRSFDEKYEGSGTGLPVEFASNLLMVEKVEKFSKLYTGCLEDLRTRLCKIESAQDCIGDLQTRVYRLEAAEQTLSTTPGDTMALIERERSLATSAATDAIAAASRTKEMLQETFGTFLSQIVSAKGKASGRDVVELSGDEPKQERHLKTTVQRLNRQMKEVFERLTSVSCGKTPGGGKKLSKAGTKKELKSSSEVFMPSVTSIENKIKAAAGIMSQMNDRIHRLETVQQGLSRSIDDARKGNQALRKAANFWLPRYEATAKLVMEISGRLASIEQRKPLTDMMDPSSEQQKAAGITTKPGLGMETTDRLLALESRVDHIASATYANLRLLDAKVEHASIGMRSALDIATETEDKCSSLGGELVKVFRLILTARESPTTRKPDSPPLCPPERGPQERAKSPAKSPGGARSPPPPAARSPAPAKSPESRNQTQTQQLYNPLPAKPVKRISLKFGDQGNIFTNAPR</sequence>
<feature type="coiled-coil region" evidence="1">
    <location>
        <begin position="265"/>
        <end position="310"/>
    </location>
</feature>
<name>D8S8V7_SELML</name>
<dbReference type="Gramene" id="EFJ19096">
    <property type="protein sequence ID" value="EFJ19096"/>
    <property type="gene ID" value="SELMODRAFT_419414"/>
</dbReference>
<evidence type="ECO:0000313" key="4">
    <source>
        <dbReference type="Proteomes" id="UP000001514"/>
    </source>
</evidence>
<dbReference type="OrthoDB" id="1911011at2759"/>
<dbReference type="KEGG" id="smo:SELMODRAFT_419414"/>
<dbReference type="AlphaFoldDB" id="D8S8V7"/>
<feature type="coiled-coil region" evidence="1">
    <location>
        <begin position="498"/>
        <end position="532"/>
    </location>
</feature>
<dbReference type="Proteomes" id="UP000001514">
    <property type="component" value="Unassembled WGS sequence"/>
</dbReference>
<dbReference type="Gene3D" id="1.20.58.80">
    <property type="entry name" value="Phosphotransferase system, lactose/cellobiose-type IIA subunit"/>
    <property type="match status" value="1"/>
</dbReference>
<dbReference type="PANTHER" id="PTHR19327">
    <property type="entry name" value="GOLGIN"/>
    <property type="match status" value="1"/>
</dbReference>
<evidence type="ECO:0000256" key="1">
    <source>
        <dbReference type="SAM" id="Coils"/>
    </source>
</evidence>
<evidence type="ECO:0000256" key="2">
    <source>
        <dbReference type="SAM" id="MobiDB-lite"/>
    </source>
</evidence>
<reference evidence="3 4" key="1">
    <citation type="journal article" date="2011" name="Science">
        <title>The Selaginella genome identifies genetic changes associated with the evolution of vascular plants.</title>
        <authorList>
            <person name="Banks J.A."/>
            <person name="Nishiyama T."/>
            <person name="Hasebe M."/>
            <person name="Bowman J.L."/>
            <person name="Gribskov M."/>
            <person name="dePamphilis C."/>
            <person name="Albert V.A."/>
            <person name="Aono N."/>
            <person name="Aoyama T."/>
            <person name="Ambrose B.A."/>
            <person name="Ashton N.W."/>
            <person name="Axtell M.J."/>
            <person name="Barker E."/>
            <person name="Barker M.S."/>
            <person name="Bennetzen J.L."/>
            <person name="Bonawitz N.D."/>
            <person name="Chapple C."/>
            <person name="Cheng C."/>
            <person name="Correa L.G."/>
            <person name="Dacre M."/>
            <person name="DeBarry J."/>
            <person name="Dreyer I."/>
            <person name="Elias M."/>
            <person name="Engstrom E.M."/>
            <person name="Estelle M."/>
            <person name="Feng L."/>
            <person name="Finet C."/>
            <person name="Floyd S.K."/>
            <person name="Frommer W.B."/>
            <person name="Fujita T."/>
            <person name="Gramzow L."/>
            <person name="Gutensohn M."/>
            <person name="Harholt J."/>
            <person name="Hattori M."/>
            <person name="Heyl A."/>
            <person name="Hirai T."/>
            <person name="Hiwatashi Y."/>
            <person name="Ishikawa M."/>
            <person name="Iwata M."/>
            <person name="Karol K.G."/>
            <person name="Koehler B."/>
            <person name="Kolukisaoglu U."/>
            <person name="Kubo M."/>
            <person name="Kurata T."/>
            <person name="Lalonde S."/>
            <person name="Li K."/>
            <person name="Li Y."/>
            <person name="Litt A."/>
            <person name="Lyons E."/>
            <person name="Manning G."/>
            <person name="Maruyama T."/>
            <person name="Michael T.P."/>
            <person name="Mikami K."/>
            <person name="Miyazaki S."/>
            <person name="Morinaga S."/>
            <person name="Murata T."/>
            <person name="Mueller-Roeber B."/>
            <person name="Nelson D.R."/>
            <person name="Obara M."/>
            <person name="Oguri Y."/>
            <person name="Olmstead R.G."/>
            <person name="Onodera N."/>
            <person name="Petersen B.L."/>
            <person name="Pils B."/>
            <person name="Prigge M."/>
            <person name="Rensing S.A."/>
            <person name="Riano-Pachon D.M."/>
            <person name="Roberts A.W."/>
            <person name="Sato Y."/>
            <person name="Scheller H.V."/>
            <person name="Schulz B."/>
            <person name="Schulz C."/>
            <person name="Shakirov E.V."/>
            <person name="Shibagaki N."/>
            <person name="Shinohara N."/>
            <person name="Shippen D.E."/>
            <person name="Soerensen I."/>
            <person name="Sotooka R."/>
            <person name="Sugimoto N."/>
            <person name="Sugita M."/>
            <person name="Sumikawa N."/>
            <person name="Tanurdzic M."/>
            <person name="Theissen G."/>
            <person name="Ulvskov P."/>
            <person name="Wakazuki S."/>
            <person name="Weng J.K."/>
            <person name="Willats W.W."/>
            <person name="Wipf D."/>
            <person name="Wolf P.G."/>
            <person name="Yang L."/>
            <person name="Zimmer A.D."/>
            <person name="Zhu Q."/>
            <person name="Mitros T."/>
            <person name="Hellsten U."/>
            <person name="Loque D."/>
            <person name="Otillar R."/>
            <person name="Salamov A."/>
            <person name="Schmutz J."/>
            <person name="Shapiro H."/>
            <person name="Lindquist E."/>
            <person name="Lucas S."/>
            <person name="Rokhsar D."/>
            <person name="Grigoriev I.V."/>
        </authorList>
    </citation>
    <scope>NUCLEOTIDE SEQUENCE [LARGE SCALE GENOMIC DNA]</scope>
</reference>
<organism evidence="4">
    <name type="scientific">Selaginella moellendorffii</name>
    <name type="common">Spikemoss</name>
    <dbReference type="NCBI Taxonomy" id="88036"/>
    <lineage>
        <taxon>Eukaryota</taxon>
        <taxon>Viridiplantae</taxon>
        <taxon>Streptophyta</taxon>
        <taxon>Embryophyta</taxon>
        <taxon>Tracheophyta</taxon>
        <taxon>Lycopodiopsida</taxon>
        <taxon>Selaginellales</taxon>
        <taxon>Selaginellaceae</taxon>
        <taxon>Selaginella</taxon>
    </lineage>
</organism>
<feature type="region of interest" description="Disordered" evidence="2">
    <location>
        <begin position="914"/>
        <end position="1003"/>
    </location>
</feature>